<feature type="signal peptide" evidence="8">
    <location>
        <begin position="1"/>
        <end position="20"/>
    </location>
</feature>
<proteinExistence type="inferred from homology"/>
<keyword evidence="11" id="KW-1185">Reference proteome</keyword>
<reference evidence="10 11" key="1">
    <citation type="submission" date="2024-01" db="EMBL/GenBank/DDBJ databases">
        <title>Niabella digestum sp. nov., isolated from waste digestion system.</title>
        <authorList>
            <person name="Zhang L."/>
        </authorList>
    </citation>
    <scope>NUCLEOTIDE SEQUENCE [LARGE SCALE GENOMIC DNA]</scope>
    <source>
        <strain evidence="10 11">A18</strain>
    </source>
</reference>
<feature type="domain" description="TonB-dependent receptor plug" evidence="9">
    <location>
        <begin position="112"/>
        <end position="219"/>
    </location>
</feature>
<dbReference type="SUPFAM" id="SSF56935">
    <property type="entry name" value="Porins"/>
    <property type="match status" value="1"/>
</dbReference>
<name>A0ABU7RI44_9BACT</name>
<feature type="chain" id="PRO_5045609188" evidence="8">
    <location>
        <begin position="21"/>
        <end position="1056"/>
    </location>
</feature>
<gene>
    <name evidence="10" type="ORF">V2H41_10240</name>
</gene>
<protein>
    <submittedName>
        <fullName evidence="10">SusC/RagA family TonB-linked outer membrane protein</fullName>
    </submittedName>
</protein>
<accession>A0ABU7RI44</accession>
<dbReference type="PROSITE" id="PS52016">
    <property type="entry name" value="TONB_DEPENDENT_REC_3"/>
    <property type="match status" value="1"/>
</dbReference>
<organism evidence="10 11">
    <name type="scientific">Niabella digestorum</name>
    <dbReference type="NCBI Taxonomy" id="3117701"/>
    <lineage>
        <taxon>Bacteria</taxon>
        <taxon>Pseudomonadati</taxon>
        <taxon>Bacteroidota</taxon>
        <taxon>Chitinophagia</taxon>
        <taxon>Chitinophagales</taxon>
        <taxon>Chitinophagaceae</taxon>
        <taxon>Niabella</taxon>
    </lineage>
</organism>
<dbReference type="RefSeq" id="WP_330975061.1">
    <property type="nucleotide sequence ID" value="NZ_JAZGLY010000005.1"/>
</dbReference>
<dbReference type="InterPro" id="IPR037066">
    <property type="entry name" value="Plug_dom_sf"/>
</dbReference>
<evidence type="ECO:0000256" key="6">
    <source>
        <dbReference type="ARBA" id="ARBA00023237"/>
    </source>
</evidence>
<evidence type="ECO:0000256" key="2">
    <source>
        <dbReference type="ARBA" id="ARBA00022448"/>
    </source>
</evidence>
<comment type="subcellular location">
    <subcellularLocation>
        <location evidence="1 7">Cell outer membrane</location>
        <topology evidence="1 7">Multi-pass membrane protein</topology>
    </subcellularLocation>
</comment>
<dbReference type="InterPro" id="IPR012910">
    <property type="entry name" value="Plug_dom"/>
</dbReference>
<keyword evidence="4 7" id="KW-0812">Transmembrane</keyword>
<evidence type="ECO:0000313" key="11">
    <source>
        <dbReference type="Proteomes" id="UP001357452"/>
    </source>
</evidence>
<comment type="similarity">
    <text evidence="7">Belongs to the TonB-dependent receptor family.</text>
</comment>
<evidence type="ECO:0000256" key="8">
    <source>
        <dbReference type="SAM" id="SignalP"/>
    </source>
</evidence>
<evidence type="ECO:0000256" key="1">
    <source>
        <dbReference type="ARBA" id="ARBA00004571"/>
    </source>
</evidence>
<dbReference type="NCBIfam" id="TIGR04056">
    <property type="entry name" value="OMP_RagA_SusC"/>
    <property type="match status" value="1"/>
</dbReference>
<dbReference type="Gene3D" id="2.170.130.10">
    <property type="entry name" value="TonB-dependent receptor, plug domain"/>
    <property type="match status" value="1"/>
</dbReference>
<keyword evidence="5 7" id="KW-0472">Membrane</keyword>
<dbReference type="Proteomes" id="UP001357452">
    <property type="component" value="Unassembled WGS sequence"/>
</dbReference>
<evidence type="ECO:0000259" key="9">
    <source>
        <dbReference type="Pfam" id="PF07715"/>
    </source>
</evidence>
<evidence type="ECO:0000256" key="4">
    <source>
        <dbReference type="ARBA" id="ARBA00022692"/>
    </source>
</evidence>
<dbReference type="InterPro" id="IPR023996">
    <property type="entry name" value="TonB-dep_OMP_SusC/RagA"/>
</dbReference>
<dbReference type="InterPro" id="IPR036942">
    <property type="entry name" value="Beta-barrel_TonB_sf"/>
</dbReference>
<dbReference type="InterPro" id="IPR023997">
    <property type="entry name" value="TonB-dep_OMP_SusC/RagA_CS"/>
</dbReference>
<dbReference type="Gene3D" id="2.60.40.1120">
    <property type="entry name" value="Carboxypeptidase-like, regulatory domain"/>
    <property type="match status" value="1"/>
</dbReference>
<keyword evidence="8" id="KW-0732">Signal</keyword>
<comment type="caution">
    <text evidence="10">The sequence shown here is derived from an EMBL/GenBank/DDBJ whole genome shotgun (WGS) entry which is preliminary data.</text>
</comment>
<dbReference type="EMBL" id="JAZGLY010000005">
    <property type="protein sequence ID" value="MEE6187653.1"/>
    <property type="molecule type" value="Genomic_DNA"/>
</dbReference>
<dbReference type="Pfam" id="PF13620">
    <property type="entry name" value="CarboxypepD_reg"/>
    <property type="match status" value="1"/>
</dbReference>
<keyword evidence="3 7" id="KW-1134">Transmembrane beta strand</keyword>
<dbReference type="InterPro" id="IPR008969">
    <property type="entry name" value="CarboxyPept-like_regulatory"/>
</dbReference>
<keyword evidence="2 7" id="KW-0813">Transport</keyword>
<evidence type="ECO:0000256" key="7">
    <source>
        <dbReference type="PROSITE-ProRule" id="PRU01360"/>
    </source>
</evidence>
<keyword evidence="6 7" id="KW-0998">Cell outer membrane</keyword>
<dbReference type="Pfam" id="PF07715">
    <property type="entry name" value="Plug"/>
    <property type="match status" value="1"/>
</dbReference>
<dbReference type="Gene3D" id="2.40.170.20">
    <property type="entry name" value="TonB-dependent receptor, beta-barrel domain"/>
    <property type="match status" value="1"/>
</dbReference>
<evidence type="ECO:0000256" key="5">
    <source>
        <dbReference type="ARBA" id="ARBA00023136"/>
    </source>
</evidence>
<dbReference type="NCBIfam" id="TIGR04057">
    <property type="entry name" value="SusC_RagA_signa"/>
    <property type="match status" value="1"/>
</dbReference>
<evidence type="ECO:0000313" key="10">
    <source>
        <dbReference type="EMBL" id="MEE6187653.1"/>
    </source>
</evidence>
<dbReference type="SUPFAM" id="SSF49464">
    <property type="entry name" value="Carboxypeptidase regulatory domain-like"/>
    <property type="match status" value="1"/>
</dbReference>
<dbReference type="InterPro" id="IPR039426">
    <property type="entry name" value="TonB-dep_rcpt-like"/>
</dbReference>
<sequence>MRKILLLFAMLMGLLSSALAQTKTVTGRVVDETGAPVPYATVVVKGTVSGVAADEDGVFSITFVGNRQLEISATNFETVTITPVVGENVVTLKHLGAAIDEVVITAYGTAKKSSYTGSIATIDASKIGKFQAPDVAKALEGAVAGLTVVNTTGQPGSSSTLRIRGIGSINASSAPLIILDGVPYSGSINSINPYDIQSVNVLKDAASAALYGARGANGVIIITTKKGKAGAPNISVDIKGGVNSRAIPDYDRITDVGQYYETFWLALYNSALFSLLKSDGTRYTEAEARAYASRNLYTVLGYNAYKVPNDQIVLENGKLNPDAVIKYKDKDWNNWDKALFKPSARQEYNITLNEVNDKSKFYLSLGYLDDQGYAKNSYFKRFSSRMGYDSKLFPWLDFGAGVQYSNTKSNWLSSGSAYSNPFQWVRSISPIYPIYKTDADGNTLYDQNGNPIYDFGEAVAGVNGGRAYGAQTNPVATQLHDLELYKNDFFIGNTRFDVALPFNLTFNTNFALTGIWGQADDFITPLGGSGATYNGIGSKSRENSKAITWNQILKWDKSFNLVTLQAMIGHETYNYKYNYLYGQKQNFLDPENIEFANAAQITELTSYTRDYLLEGYFGQVTSDIAKKYFFSASIRRDGSSVFHPDHRWGTFWSVGASWLLNKESFLASSTIVDVLKLKASYGLQGNDYLYLPNSTTRSYTPYHTLFQITSDGTNAGLSPRYKGRKEVTWEKNYNFNVGIEFSLLRGVVSGEIEYFQRRTKDLLFNLPVSTATGFTTEPWNIGDMRNRGIEVTLSSDIINRADVLWNVSVNATHYKNKVTYLPEQFRENGITRGSQIIKVGGSIYDFYLIKYRGVNPTNGAAIYQLKNTAGQFVDSTLTGTIDASSNRQYAGSALPKLAGGFSTNFRYKTFDASVTFSYQIGGKILDQQYANLMNVNNNDGRSWSPDILNTWTPTNTNTSVPRIEYNNQYMVPSFSDRFLTDASFLSLRNVNVGYNFGSKFFGGRIVKNARLYIAADNVWLGSKRKGLDPRTNLDGLNNGALYSAIRTVVAGLTINL</sequence>
<evidence type="ECO:0000256" key="3">
    <source>
        <dbReference type="ARBA" id="ARBA00022452"/>
    </source>
</evidence>